<dbReference type="PANTHER" id="PTHR34978">
    <property type="entry name" value="POSSIBLE SENSOR-TRANSDUCER PROTEIN BLAR"/>
    <property type="match status" value="1"/>
</dbReference>
<gene>
    <name evidence="3" type="ORF">EDD66_105208</name>
</gene>
<proteinExistence type="predicted"/>
<feature type="transmembrane region" description="Helical" evidence="1">
    <location>
        <begin position="109"/>
        <end position="133"/>
    </location>
</feature>
<evidence type="ECO:0000256" key="1">
    <source>
        <dbReference type="SAM" id="Phobius"/>
    </source>
</evidence>
<keyword evidence="1" id="KW-0472">Membrane</keyword>
<dbReference type="Proteomes" id="UP000273083">
    <property type="component" value="Unassembled WGS sequence"/>
</dbReference>
<feature type="domain" description="Peptidase M56" evidence="2">
    <location>
        <begin position="3"/>
        <end position="290"/>
    </location>
</feature>
<keyword evidence="1" id="KW-1133">Transmembrane helix</keyword>
<evidence type="ECO:0000313" key="4">
    <source>
        <dbReference type="Proteomes" id="UP000273083"/>
    </source>
</evidence>
<dbReference type="EMBL" id="RJVG01000005">
    <property type="protein sequence ID" value="ROR28267.1"/>
    <property type="molecule type" value="Genomic_DNA"/>
</dbReference>
<keyword evidence="1" id="KW-0812">Transmembrane</keyword>
<dbReference type="CDD" id="cd07341">
    <property type="entry name" value="M56_BlaR1_MecR1_like"/>
    <property type="match status" value="1"/>
</dbReference>
<evidence type="ECO:0000313" key="3">
    <source>
        <dbReference type="EMBL" id="ROR28267.1"/>
    </source>
</evidence>
<dbReference type="InterPro" id="IPR052173">
    <property type="entry name" value="Beta-lactam_resp_regulator"/>
</dbReference>
<comment type="caution">
    <text evidence="3">The sequence shown here is derived from an EMBL/GenBank/DDBJ whole genome shotgun (WGS) entry which is preliminary data.</text>
</comment>
<reference evidence="3 4" key="1">
    <citation type="submission" date="2018-11" db="EMBL/GenBank/DDBJ databases">
        <title>Genomic Encyclopedia of Type Strains, Phase IV (KMG-IV): sequencing the most valuable type-strain genomes for metagenomic binning, comparative biology and taxonomic classification.</title>
        <authorList>
            <person name="Goeker M."/>
        </authorList>
    </citation>
    <scope>NUCLEOTIDE SEQUENCE [LARGE SCALE GENOMIC DNA]</scope>
    <source>
        <strain evidence="3 4">DSM 26537</strain>
    </source>
</reference>
<dbReference type="InterPro" id="IPR008756">
    <property type="entry name" value="Peptidase_M56"/>
</dbReference>
<accession>A0A3N1XTS0</accession>
<dbReference type="Pfam" id="PF05569">
    <property type="entry name" value="Peptidase_M56"/>
    <property type="match status" value="1"/>
</dbReference>
<organism evidence="3 4">
    <name type="scientific">Mobilisporobacter senegalensis</name>
    <dbReference type="NCBI Taxonomy" id="1329262"/>
    <lineage>
        <taxon>Bacteria</taxon>
        <taxon>Bacillati</taxon>
        <taxon>Bacillota</taxon>
        <taxon>Clostridia</taxon>
        <taxon>Lachnospirales</taxon>
        <taxon>Lachnospiraceae</taxon>
        <taxon>Mobilisporobacter</taxon>
    </lineage>
</organism>
<sequence length="523" mass="60012">MIETFVSSSILIIILCIIRFLLKGKINFRLQYALWGLAAIRLLLPNTLIQLPGIGSSFSIMNPVVHVNKNVIKGTDLEPLVTNITTGVVYHDENATSLLIKLAAIDWELIIMAVWFAGVVIIGIWMIVINIRFSRYLIDHRKRILKPDFPLPVYTVSDLQTPCLYGVYSEPAVYITPEILENPEQLEHVLTHELCHFKHYDHMWSIIRCGLIVLYWVNPFVWLAAYLSKRDCELACDEAAIEILGNEQRIQYGRTILSLVTNKATSSDLIKTAITMTADKRALKERIKMIADQPKMLKTTLAGLMLVLLAVIAVTFTSSEEEFIDLRNNSETQNISDSMTKAEEENSIKDIRELIPRPANWNPDLNIGADSPVLDYASRAYIIFHGYFGLFVYDLDTQTLVRTLDLESIGCNMTQGDNYCEVTVSKDGKTVYLHPLSEETMYVYKVEDNKLYQQQYEKTEEPFNNFVPIEELVKESGFYSYNAVRFITEDGYEYFGYLYFMDSNLNSLVYQEGDMLMEIFREK</sequence>
<dbReference type="AlphaFoldDB" id="A0A3N1XTS0"/>
<name>A0A3N1XTS0_9FIRM</name>
<keyword evidence="4" id="KW-1185">Reference proteome</keyword>
<feature type="transmembrane region" description="Helical" evidence="1">
    <location>
        <begin position="296"/>
        <end position="316"/>
    </location>
</feature>
<dbReference type="RefSeq" id="WP_170164317.1">
    <property type="nucleotide sequence ID" value="NZ_RJVG01000005.1"/>
</dbReference>
<dbReference type="PANTHER" id="PTHR34978:SF3">
    <property type="entry name" value="SLR0241 PROTEIN"/>
    <property type="match status" value="1"/>
</dbReference>
<feature type="transmembrane region" description="Helical" evidence="1">
    <location>
        <begin position="6"/>
        <end position="22"/>
    </location>
</feature>
<evidence type="ECO:0000259" key="2">
    <source>
        <dbReference type="Pfam" id="PF05569"/>
    </source>
</evidence>
<protein>
    <submittedName>
        <fullName evidence="3">Beta-lactamase regulating signal transducer with metallopeptidase domain</fullName>
    </submittedName>
</protein>